<gene>
    <name evidence="2" type="ORF">EDC14_102566</name>
</gene>
<reference evidence="2 3" key="1">
    <citation type="submission" date="2019-03" db="EMBL/GenBank/DDBJ databases">
        <title>Genomic Encyclopedia of Type Strains, Phase IV (KMG-IV): sequencing the most valuable type-strain genomes for metagenomic binning, comparative biology and taxonomic classification.</title>
        <authorList>
            <person name="Goeker M."/>
        </authorList>
    </citation>
    <scope>NUCLEOTIDE SEQUENCE [LARGE SCALE GENOMIC DNA]</scope>
    <source>
        <strain evidence="2 3">LX-B</strain>
    </source>
</reference>
<keyword evidence="2" id="KW-0645">Protease</keyword>
<evidence type="ECO:0000259" key="1">
    <source>
        <dbReference type="Pfam" id="PF14343"/>
    </source>
</evidence>
<keyword evidence="2" id="KW-0378">Hydrolase</keyword>
<dbReference type="InterPro" id="IPR025748">
    <property type="entry name" value="PrcB_C_dom"/>
</dbReference>
<protein>
    <submittedName>
        <fullName evidence="2">Protease stability complex PrcB-like protein</fullName>
    </submittedName>
</protein>
<proteinExistence type="predicted"/>
<evidence type="ECO:0000313" key="3">
    <source>
        <dbReference type="Proteomes" id="UP000295008"/>
    </source>
</evidence>
<dbReference type="EMBL" id="SLUN01000025">
    <property type="protein sequence ID" value="TCL62447.1"/>
    <property type="molecule type" value="Genomic_DNA"/>
</dbReference>
<feature type="domain" description="PrcB C-terminal" evidence="1">
    <location>
        <begin position="67"/>
        <end position="116"/>
    </location>
</feature>
<name>A0A4V2QD24_HYDET</name>
<dbReference type="RefSeq" id="WP_132015734.1">
    <property type="nucleotide sequence ID" value="NZ_SLUN01000025.1"/>
</dbReference>
<dbReference type="Pfam" id="PF14343">
    <property type="entry name" value="PrcB_C"/>
    <property type="match status" value="1"/>
</dbReference>
<dbReference type="AlphaFoldDB" id="A0A4V2QD24"/>
<organism evidence="2 3">
    <name type="scientific">Hydrogenispora ethanolica</name>
    <dbReference type="NCBI Taxonomy" id="1082276"/>
    <lineage>
        <taxon>Bacteria</taxon>
        <taxon>Bacillati</taxon>
        <taxon>Bacillota</taxon>
        <taxon>Hydrogenispora</taxon>
    </lineage>
</organism>
<sequence length="259" mass="28354">MRKKLSAIDMLMLLALTAAGIGAGFVFAKGMTKPAVQVVHELPAWIEPANPVPEVRNWSEGGRQFYYFNWGLQPNSGYRLELAGLKAGKIMLRAVTPGPGEITAQVISYPYLLIALPEGRYRYEAFDASGKPLPELFKPERPPLRLRLFLPGGSGVERTVLRDPVLNTAGKSSPRIALEALFSQPEMLEYAEADIGVRSATFSQAAREWLIDLGPGWNYLENGAKAVLSRSISQTVTANDAGPWNRVRIRSAAAPGFNE</sequence>
<dbReference type="OrthoDB" id="2067368at2"/>
<dbReference type="GO" id="GO:0008233">
    <property type="term" value="F:peptidase activity"/>
    <property type="evidence" value="ECO:0007669"/>
    <property type="project" value="UniProtKB-KW"/>
</dbReference>
<dbReference type="GO" id="GO:0006508">
    <property type="term" value="P:proteolysis"/>
    <property type="evidence" value="ECO:0007669"/>
    <property type="project" value="UniProtKB-KW"/>
</dbReference>
<keyword evidence="3" id="KW-1185">Reference proteome</keyword>
<evidence type="ECO:0000313" key="2">
    <source>
        <dbReference type="EMBL" id="TCL62447.1"/>
    </source>
</evidence>
<accession>A0A4V2QD24</accession>
<comment type="caution">
    <text evidence="2">The sequence shown here is derived from an EMBL/GenBank/DDBJ whole genome shotgun (WGS) entry which is preliminary data.</text>
</comment>
<dbReference type="Proteomes" id="UP000295008">
    <property type="component" value="Unassembled WGS sequence"/>
</dbReference>